<evidence type="ECO:0000259" key="3">
    <source>
        <dbReference type="PROSITE" id="PS50943"/>
    </source>
</evidence>
<dbReference type="AlphaFoldDB" id="A0A7I8DF72"/>
<protein>
    <recommendedName>
        <fullName evidence="3">HTH cro/C1-type domain-containing protein</fullName>
    </recommendedName>
</protein>
<dbReference type="RefSeq" id="WP_185257517.1">
    <property type="nucleotide sequence ID" value="NZ_AP023368.1"/>
</dbReference>
<evidence type="ECO:0000256" key="2">
    <source>
        <dbReference type="SAM" id="Coils"/>
    </source>
</evidence>
<name>A0A7I8DF72_9FIRM</name>
<reference evidence="4 5" key="2">
    <citation type="submission" date="2020-08" db="EMBL/GenBank/DDBJ databases">
        <authorList>
            <person name="Ueki A."/>
            <person name="Tonouchi A."/>
        </authorList>
    </citation>
    <scope>NUCLEOTIDE SEQUENCE [LARGE SCALE GENOMIC DNA]</scope>
    <source>
        <strain evidence="4 5">CTTW</strain>
    </source>
</reference>
<dbReference type="Gene3D" id="1.10.260.40">
    <property type="entry name" value="lambda repressor-like DNA-binding domains"/>
    <property type="match status" value="1"/>
</dbReference>
<sequence length="89" mass="10283">MVIQKEKFDEYEKQAKETARKKLKELREANNLTPEELANIIHVSKSLIESLENGNRNITIENALQLAALYNVSLDYIYGLTQLLITQVY</sequence>
<dbReference type="KEGG" id="acht:bsdcttw_00910"/>
<dbReference type="Proteomes" id="UP000515703">
    <property type="component" value="Chromosome"/>
</dbReference>
<dbReference type="SMART" id="SM00530">
    <property type="entry name" value="HTH_XRE"/>
    <property type="match status" value="1"/>
</dbReference>
<dbReference type="PANTHER" id="PTHR46558">
    <property type="entry name" value="TRACRIPTIONAL REGULATORY PROTEIN-RELATED-RELATED"/>
    <property type="match status" value="1"/>
</dbReference>
<dbReference type="Pfam" id="PF01381">
    <property type="entry name" value="HTH_3"/>
    <property type="match status" value="1"/>
</dbReference>
<dbReference type="PANTHER" id="PTHR46558:SF11">
    <property type="entry name" value="HTH-TYPE TRANSCRIPTIONAL REGULATOR XRE"/>
    <property type="match status" value="1"/>
</dbReference>
<feature type="coiled-coil region" evidence="2">
    <location>
        <begin position="1"/>
        <end position="32"/>
    </location>
</feature>
<evidence type="ECO:0000313" key="5">
    <source>
        <dbReference type="Proteomes" id="UP000515703"/>
    </source>
</evidence>
<dbReference type="EMBL" id="AP023368">
    <property type="protein sequence ID" value="BCJ97050.1"/>
    <property type="molecule type" value="Genomic_DNA"/>
</dbReference>
<feature type="domain" description="HTH cro/C1-type" evidence="3">
    <location>
        <begin position="23"/>
        <end position="77"/>
    </location>
</feature>
<reference evidence="4 5" key="1">
    <citation type="submission" date="2020-08" db="EMBL/GenBank/DDBJ databases">
        <title>Draft genome sequencing of an Anaerocolumna strain isolated from anoxic soil subjected to BSD treatment.</title>
        <authorList>
            <person name="Uek A."/>
            <person name="Tonouchi A."/>
        </authorList>
    </citation>
    <scope>NUCLEOTIDE SEQUENCE [LARGE SCALE GENOMIC DNA]</scope>
    <source>
        <strain evidence="4 5">CTTW</strain>
    </source>
</reference>
<gene>
    <name evidence="4" type="ORF">bsdcttw_00910</name>
</gene>
<evidence type="ECO:0000256" key="1">
    <source>
        <dbReference type="ARBA" id="ARBA00023125"/>
    </source>
</evidence>
<organism evidence="4 5">
    <name type="scientific">Anaerocolumna chitinilytica</name>
    <dbReference type="NCBI Taxonomy" id="1727145"/>
    <lineage>
        <taxon>Bacteria</taxon>
        <taxon>Bacillati</taxon>
        <taxon>Bacillota</taxon>
        <taxon>Clostridia</taxon>
        <taxon>Lachnospirales</taxon>
        <taxon>Lachnospiraceae</taxon>
        <taxon>Anaerocolumna</taxon>
    </lineage>
</organism>
<evidence type="ECO:0000313" key="4">
    <source>
        <dbReference type="EMBL" id="BCJ97050.1"/>
    </source>
</evidence>
<keyword evidence="1" id="KW-0238">DNA-binding</keyword>
<dbReference type="CDD" id="cd00093">
    <property type="entry name" value="HTH_XRE"/>
    <property type="match status" value="1"/>
</dbReference>
<proteinExistence type="predicted"/>
<dbReference type="PROSITE" id="PS50943">
    <property type="entry name" value="HTH_CROC1"/>
    <property type="match status" value="1"/>
</dbReference>
<dbReference type="SUPFAM" id="SSF47413">
    <property type="entry name" value="lambda repressor-like DNA-binding domains"/>
    <property type="match status" value="1"/>
</dbReference>
<dbReference type="InterPro" id="IPR001387">
    <property type="entry name" value="Cro/C1-type_HTH"/>
</dbReference>
<keyword evidence="5" id="KW-1185">Reference proteome</keyword>
<accession>A0A7I8DF72</accession>
<dbReference type="GO" id="GO:0003677">
    <property type="term" value="F:DNA binding"/>
    <property type="evidence" value="ECO:0007669"/>
    <property type="project" value="UniProtKB-KW"/>
</dbReference>
<keyword evidence="2" id="KW-0175">Coiled coil</keyword>
<dbReference type="InterPro" id="IPR010982">
    <property type="entry name" value="Lambda_DNA-bd_dom_sf"/>
</dbReference>